<sequence>MTEPKRTELTIQQERALLIRVMLPGADVDRHDPLGELRSLVKTARAKVVDEMTANRSKVHPGLYVGRGKAEEIADRADQNRVDVVIFDNDLTPAQVRDLEKIIDRKVLDRSEVILDIFAAHARTNEARIQVELAQLEYTYPRLRHMWTHLERMAGGAATAATLTATAPRRWA</sequence>
<organism evidence="9">
    <name type="scientific">marine sediment metagenome</name>
    <dbReference type="NCBI Taxonomy" id="412755"/>
    <lineage>
        <taxon>unclassified sequences</taxon>
        <taxon>metagenomes</taxon>
        <taxon>ecological metagenomes</taxon>
    </lineage>
</organism>
<dbReference type="FunFam" id="3.40.50.11060:FF:000001">
    <property type="entry name" value="GTPase HflX"/>
    <property type="match status" value="1"/>
</dbReference>
<dbReference type="InterPro" id="IPR042108">
    <property type="entry name" value="GTPase_HflX_N_sf"/>
</dbReference>
<evidence type="ECO:0000256" key="5">
    <source>
        <dbReference type="ARBA" id="ARBA00022842"/>
    </source>
</evidence>
<keyword evidence="3" id="KW-0479">Metal-binding</keyword>
<reference evidence="9" key="1">
    <citation type="journal article" date="2015" name="Nature">
        <title>Complex archaea that bridge the gap between prokaryotes and eukaryotes.</title>
        <authorList>
            <person name="Spang A."/>
            <person name="Saw J.H."/>
            <person name="Jorgensen S.L."/>
            <person name="Zaremba-Niedzwiedzka K."/>
            <person name="Martijn J."/>
            <person name="Lind A.E."/>
            <person name="van Eijk R."/>
            <person name="Schleper C."/>
            <person name="Guy L."/>
            <person name="Ettema T.J."/>
        </authorList>
    </citation>
    <scope>NUCLEOTIDE SEQUENCE</scope>
</reference>
<dbReference type="InterPro" id="IPR016496">
    <property type="entry name" value="GTPase_HflX"/>
</dbReference>
<evidence type="ECO:0000256" key="3">
    <source>
        <dbReference type="ARBA" id="ARBA00022723"/>
    </source>
</evidence>
<dbReference type="Pfam" id="PF13167">
    <property type="entry name" value="GTP-bdg_N"/>
    <property type="match status" value="1"/>
</dbReference>
<evidence type="ECO:0000256" key="4">
    <source>
        <dbReference type="ARBA" id="ARBA00022741"/>
    </source>
</evidence>
<dbReference type="AlphaFoldDB" id="A0A0F9N307"/>
<evidence type="ECO:0000256" key="6">
    <source>
        <dbReference type="ARBA" id="ARBA00023134"/>
    </source>
</evidence>
<dbReference type="PANTHER" id="PTHR10229:SF0">
    <property type="entry name" value="GTP-BINDING PROTEIN 6-RELATED"/>
    <property type="match status" value="1"/>
</dbReference>
<dbReference type="PANTHER" id="PTHR10229">
    <property type="entry name" value="GTP-BINDING PROTEIN HFLX"/>
    <property type="match status" value="1"/>
</dbReference>
<dbReference type="Gene3D" id="6.10.250.2860">
    <property type="match status" value="1"/>
</dbReference>
<name>A0A0F9N307_9ZZZZ</name>
<evidence type="ECO:0000256" key="2">
    <source>
        <dbReference type="ARBA" id="ARBA00022490"/>
    </source>
</evidence>
<feature type="domain" description="GTP-binding protein middle" evidence="8">
    <location>
        <begin position="121"/>
        <end position="158"/>
    </location>
</feature>
<evidence type="ECO:0008006" key="10">
    <source>
        <dbReference type="Google" id="ProtNLM"/>
    </source>
</evidence>
<evidence type="ECO:0000259" key="7">
    <source>
        <dbReference type="Pfam" id="PF13167"/>
    </source>
</evidence>
<comment type="subcellular location">
    <subcellularLocation>
        <location evidence="1">Cytoplasm</location>
    </subcellularLocation>
</comment>
<comment type="caution">
    <text evidence="9">The sequence shown here is derived from an EMBL/GenBank/DDBJ whole genome shotgun (WGS) entry which is preliminary data.</text>
</comment>
<dbReference type="EMBL" id="LAZR01008896">
    <property type="protein sequence ID" value="KKM75907.1"/>
    <property type="molecule type" value="Genomic_DNA"/>
</dbReference>
<dbReference type="GO" id="GO:0046872">
    <property type="term" value="F:metal ion binding"/>
    <property type="evidence" value="ECO:0007669"/>
    <property type="project" value="UniProtKB-KW"/>
</dbReference>
<gene>
    <name evidence="9" type="ORF">LCGC14_1385530</name>
</gene>
<dbReference type="GO" id="GO:0005525">
    <property type="term" value="F:GTP binding"/>
    <property type="evidence" value="ECO:0007669"/>
    <property type="project" value="UniProtKB-KW"/>
</dbReference>
<protein>
    <recommendedName>
        <fullName evidence="10">GTPase HflX N-terminal domain-containing protein</fullName>
    </recommendedName>
</protein>
<feature type="domain" description="GTPase HflX N-terminal" evidence="7">
    <location>
        <begin position="34"/>
        <end position="119"/>
    </location>
</feature>
<evidence type="ECO:0000256" key="1">
    <source>
        <dbReference type="ARBA" id="ARBA00004496"/>
    </source>
</evidence>
<dbReference type="Gene3D" id="3.40.50.11060">
    <property type="entry name" value="GTPase HflX, N-terminal domain"/>
    <property type="match status" value="1"/>
</dbReference>
<dbReference type="GO" id="GO:0043022">
    <property type="term" value="F:ribosome binding"/>
    <property type="evidence" value="ECO:0007669"/>
    <property type="project" value="TreeGrafter"/>
</dbReference>
<keyword evidence="5" id="KW-0460">Magnesium</keyword>
<dbReference type="GO" id="GO:0005737">
    <property type="term" value="C:cytoplasm"/>
    <property type="evidence" value="ECO:0007669"/>
    <property type="project" value="UniProtKB-SubCell"/>
</dbReference>
<keyword evidence="2" id="KW-0963">Cytoplasm</keyword>
<feature type="non-terminal residue" evidence="9">
    <location>
        <position position="172"/>
    </location>
</feature>
<proteinExistence type="predicted"/>
<keyword evidence="4" id="KW-0547">Nucleotide-binding</keyword>
<dbReference type="InterPro" id="IPR032305">
    <property type="entry name" value="GTP-bd_M"/>
</dbReference>
<dbReference type="InterPro" id="IPR025121">
    <property type="entry name" value="GTPase_HflX_N"/>
</dbReference>
<evidence type="ECO:0000259" key="8">
    <source>
        <dbReference type="Pfam" id="PF16360"/>
    </source>
</evidence>
<keyword evidence="6" id="KW-0342">GTP-binding</keyword>
<dbReference type="Pfam" id="PF16360">
    <property type="entry name" value="GTP-bdg_M"/>
    <property type="match status" value="1"/>
</dbReference>
<evidence type="ECO:0000313" key="9">
    <source>
        <dbReference type="EMBL" id="KKM75907.1"/>
    </source>
</evidence>
<accession>A0A0F9N307</accession>